<dbReference type="AlphaFoldDB" id="A0A382G361"/>
<accession>A0A382G361</accession>
<gene>
    <name evidence="1" type="ORF">METZ01_LOCUS222069</name>
</gene>
<evidence type="ECO:0000313" key="1">
    <source>
        <dbReference type="EMBL" id="SVB69215.1"/>
    </source>
</evidence>
<feature type="non-terminal residue" evidence="1">
    <location>
        <position position="42"/>
    </location>
</feature>
<dbReference type="EMBL" id="UINC01053103">
    <property type="protein sequence ID" value="SVB69215.1"/>
    <property type="molecule type" value="Genomic_DNA"/>
</dbReference>
<sequence length="42" mass="4849">MNQKKLTVYDLLQLKGKRQIHEVYVNNIEEAIAAEEAGMDMI</sequence>
<organism evidence="1">
    <name type="scientific">marine metagenome</name>
    <dbReference type="NCBI Taxonomy" id="408172"/>
    <lineage>
        <taxon>unclassified sequences</taxon>
        <taxon>metagenomes</taxon>
        <taxon>ecological metagenomes</taxon>
    </lineage>
</organism>
<proteinExistence type="predicted"/>
<reference evidence="1" key="1">
    <citation type="submission" date="2018-05" db="EMBL/GenBank/DDBJ databases">
        <authorList>
            <person name="Lanie J.A."/>
            <person name="Ng W.-L."/>
            <person name="Kazmierczak K.M."/>
            <person name="Andrzejewski T.M."/>
            <person name="Davidsen T.M."/>
            <person name="Wayne K.J."/>
            <person name="Tettelin H."/>
            <person name="Glass J.I."/>
            <person name="Rusch D."/>
            <person name="Podicherti R."/>
            <person name="Tsui H.-C.T."/>
            <person name="Winkler M.E."/>
        </authorList>
    </citation>
    <scope>NUCLEOTIDE SEQUENCE</scope>
</reference>
<name>A0A382G361_9ZZZZ</name>
<protein>
    <submittedName>
        <fullName evidence="1">Uncharacterized protein</fullName>
    </submittedName>
</protein>